<sequence>MVITVGAVIVLTSCGYGSTTSVDTTSPSVTSAQPVTTAAQARPPLDGVPGSDGAAARRARDVYLGMWHQLTIAAASSNQHASGLSMYTTGSALTELRQLLYTDSMAGKVVLGKPAPNPRIAAVRIPEVPLEVDILDCVDTSSWRKYKARDGQADAARSDRLLVTATARNGEGDWKIATLALREVDSC</sequence>
<evidence type="ECO:0000313" key="2">
    <source>
        <dbReference type="EMBL" id="MBB4679513.1"/>
    </source>
</evidence>
<accession>A0A7W7CE63</accession>
<feature type="compositionally biased region" description="Low complexity" evidence="1">
    <location>
        <begin position="20"/>
        <end position="31"/>
    </location>
</feature>
<name>A0A7W7CE63_9PSEU</name>
<feature type="region of interest" description="Disordered" evidence="1">
    <location>
        <begin position="20"/>
        <end position="53"/>
    </location>
</feature>
<reference evidence="2 3" key="1">
    <citation type="submission" date="2020-08" db="EMBL/GenBank/DDBJ databases">
        <title>Sequencing the genomes of 1000 actinobacteria strains.</title>
        <authorList>
            <person name="Klenk H.-P."/>
        </authorList>
    </citation>
    <scope>NUCLEOTIDE SEQUENCE [LARGE SCALE GENOMIC DNA]</scope>
    <source>
        <strain evidence="2 3">DSM 44230</strain>
    </source>
</reference>
<keyword evidence="3" id="KW-1185">Reference proteome</keyword>
<organism evidence="2 3">
    <name type="scientific">Crossiella cryophila</name>
    <dbReference type="NCBI Taxonomy" id="43355"/>
    <lineage>
        <taxon>Bacteria</taxon>
        <taxon>Bacillati</taxon>
        <taxon>Actinomycetota</taxon>
        <taxon>Actinomycetes</taxon>
        <taxon>Pseudonocardiales</taxon>
        <taxon>Pseudonocardiaceae</taxon>
        <taxon>Crossiella</taxon>
    </lineage>
</organism>
<gene>
    <name evidence="2" type="ORF">HNR67_005631</name>
</gene>
<comment type="caution">
    <text evidence="2">The sequence shown here is derived from an EMBL/GenBank/DDBJ whole genome shotgun (WGS) entry which is preliminary data.</text>
</comment>
<dbReference type="EMBL" id="JACHMH010000001">
    <property type="protein sequence ID" value="MBB4679513.1"/>
    <property type="molecule type" value="Genomic_DNA"/>
</dbReference>
<dbReference type="RefSeq" id="WP_185005251.1">
    <property type="nucleotide sequence ID" value="NZ_BAAAUI010000001.1"/>
</dbReference>
<evidence type="ECO:0000256" key="1">
    <source>
        <dbReference type="SAM" id="MobiDB-lite"/>
    </source>
</evidence>
<evidence type="ECO:0000313" key="3">
    <source>
        <dbReference type="Proteomes" id="UP000533598"/>
    </source>
</evidence>
<dbReference type="AlphaFoldDB" id="A0A7W7CE63"/>
<protein>
    <submittedName>
        <fullName evidence="2">Uncharacterized protein</fullName>
    </submittedName>
</protein>
<proteinExistence type="predicted"/>
<dbReference type="Proteomes" id="UP000533598">
    <property type="component" value="Unassembled WGS sequence"/>
</dbReference>